<gene>
    <name evidence="9" type="ORF">BU24DRAFT_232774</name>
</gene>
<keyword evidence="4" id="KW-0804">Transcription</keyword>
<dbReference type="GO" id="GO:0016251">
    <property type="term" value="F:RNA polymerase II general transcription initiation factor activity"/>
    <property type="evidence" value="ECO:0007669"/>
    <property type="project" value="TreeGrafter"/>
</dbReference>
<dbReference type="PANTHER" id="PTHR12228:SF0">
    <property type="entry name" value="TATA-BOX BINDING PROTEIN ASSOCIATED FACTOR 7"/>
    <property type="match status" value="1"/>
</dbReference>
<evidence type="ECO:0000256" key="7">
    <source>
        <dbReference type="SAM" id="MobiDB-lite"/>
    </source>
</evidence>
<dbReference type="GO" id="GO:0051123">
    <property type="term" value="P:RNA polymerase II preinitiation complex assembly"/>
    <property type="evidence" value="ECO:0007669"/>
    <property type="project" value="TreeGrafter"/>
</dbReference>
<dbReference type="Pfam" id="PF04658">
    <property type="entry name" value="TAFII55_N"/>
    <property type="match status" value="1"/>
</dbReference>
<feature type="compositionally biased region" description="Polar residues" evidence="7">
    <location>
        <begin position="486"/>
        <end position="497"/>
    </location>
</feature>
<keyword evidence="6" id="KW-0175">Coiled coil</keyword>
<feature type="compositionally biased region" description="Acidic residues" evidence="7">
    <location>
        <begin position="129"/>
        <end position="138"/>
    </location>
</feature>
<evidence type="ECO:0000256" key="6">
    <source>
        <dbReference type="SAM" id="Coils"/>
    </source>
</evidence>
<dbReference type="SMART" id="SM01370">
    <property type="entry name" value="TAFII55_N"/>
    <property type="match status" value="1"/>
</dbReference>
<feature type="compositionally biased region" description="Basic and acidic residues" evidence="7">
    <location>
        <begin position="101"/>
        <end position="110"/>
    </location>
</feature>
<keyword evidence="3" id="KW-0805">Transcription regulation</keyword>
<evidence type="ECO:0000256" key="2">
    <source>
        <dbReference type="ARBA" id="ARBA00009368"/>
    </source>
</evidence>
<reference evidence="9" key="1">
    <citation type="journal article" date="2020" name="Stud. Mycol.">
        <title>101 Dothideomycetes genomes: a test case for predicting lifestyles and emergence of pathogens.</title>
        <authorList>
            <person name="Haridas S."/>
            <person name="Albert R."/>
            <person name="Binder M."/>
            <person name="Bloem J."/>
            <person name="Labutti K."/>
            <person name="Salamov A."/>
            <person name="Andreopoulos B."/>
            <person name="Baker S."/>
            <person name="Barry K."/>
            <person name="Bills G."/>
            <person name="Bluhm B."/>
            <person name="Cannon C."/>
            <person name="Castanera R."/>
            <person name="Culley D."/>
            <person name="Daum C."/>
            <person name="Ezra D."/>
            <person name="Gonzalez J."/>
            <person name="Henrissat B."/>
            <person name="Kuo A."/>
            <person name="Liang C."/>
            <person name="Lipzen A."/>
            <person name="Lutzoni F."/>
            <person name="Magnuson J."/>
            <person name="Mondo S."/>
            <person name="Nolan M."/>
            <person name="Ohm R."/>
            <person name="Pangilinan J."/>
            <person name="Park H.-J."/>
            <person name="Ramirez L."/>
            <person name="Alfaro M."/>
            <person name="Sun H."/>
            <person name="Tritt A."/>
            <person name="Yoshinaga Y."/>
            <person name="Zwiers L.-H."/>
            <person name="Turgeon B."/>
            <person name="Goodwin S."/>
            <person name="Spatafora J."/>
            <person name="Crous P."/>
            <person name="Grigoriev I."/>
        </authorList>
    </citation>
    <scope>NUCLEOTIDE SEQUENCE</scope>
    <source>
        <strain evidence="9">CBS 175.79</strain>
    </source>
</reference>
<accession>A0A6A5XK60</accession>
<dbReference type="GO" id="GO:0005669">
    <property type="term" value="C:transcription factor TFIID complex"/>
    <property type="evidence" value="ECO:0007669"/>
    <property type="project" value="InterPro"/>
</dbReference>
<evidence type="ECO:0000313" key="10">
    <source>
        <dbReference type="Proteomes" id="UP000799778"/>
    </source>
</evidence>
<dbReference type="OrthoDB" id="153872at2759"/>
<feature type="compositionally biased region" description="Acidic residues" evidence="7">
    <location>
        <begin position="392"/>
        <end position="410"/>
    </location>
</feature>
<name>A0A6A5XK60_9PLEO</name>
<feature type="coiled-coil region" evidence="6">
    <location>
        <begin position="530"/>
        <end position="580"/>
    </location>
</feature>
<feature type="region of interest" description="Disordered" evidence="7">
    <location>
        <begin position="1"/>
        <end position="156"/>
    </location>
</feature>
<dbReference type="RefSeq" id="XP_033381570.1">
    <property type="nucleotide sequence ID" value="XM_033522198.1"/>
</dbReference>
<dbReference type="CDD" id="cd08047">
    <property type="entry name" value="TAF7"/>
    <property type="match status" value="1"/>
</dbReference>
<sequence>MKLKLTTKPQGAPEGAPSAASPANEAPGAVPTPASATGPKLKFKFGSQASASAAPPAVPSTDAPSTEAPKPKRKYTKKPKLDENGNVIPPAPKAAPKPKKRPLEEGDRETSPVAKRKPKPTAKSLEMALIDDELEEELQAPAPAPAPAPKKIAPPVRAGSTIKLKMKGGQPTIQKSNTTLIKLKGAHGKPPYRPPGVGYDSEADEAEEDPAIESQFVLRMQPGPDCDLLRKAIEEKTIGKSVSHGGPGVQFRFFDREGRRATVLIQGRLYAACMVDLPCVVESMKSWNKKDWVKTADVCQMLLVLGRVTSEEEAKKFDIPRDINTSSHQYPHGLTPPMHHVRRRRFRPRVSYHRIEQVEAEVNALLETDRKVSQGGGRAEFQVIDADKADSSEDESSDEDAEGEDDDMVDAPEYVVETPGGEELEVDNAHLEQMLAAGFEEEDDEMSGLFGGDGGAGGEVEVDIGTPATAHDVAMHALGDHAIPTVESSAPSPNAATSGDDDDDDDDDDEGDTGDDGEVDAEAAAELAGRETQLAEIQELEQEIETAQSQYSTINNVLYKQRLKTKIDRLRTDLNLKKAALGIEDDGD</sequence>
<keyword evidence="10" id="KW-1185">Reference proteome</keyword>
<keyword evidence="5" id="KW-0539">Nucleus</keyword>
<dbReference type="InterPro" id="IPR006751">
    <property type="entry name" value="TAFII55_prot_cons_reg"/>
</dbReference>
<dbReference type="AlphaFoldDB" id="A0A6A5XK60"/>
<feature type="region of interest" description="Disordered" evidence="7">
    <location>
        <begin position="484"/>
        <end position="522"/>
    </location>
</feature>
<evidence type="ECO:0000256" key="5">
    <source>
        <dbReference type="ARBA" id="ARBA00023242"/>
    </source>
</evidence>
<comment type="subcellular location">
    <subcellularLocation>
        <location evidence="1">Nucleus</location>
    </subcellularLocation>
</comment>
<feature type="domain" description="TAFII55 protein conserved region" evidence="8">
    <location>
        <begin position="212"/>
        <end position="373"/>
    </location>
</feature>
<feature type="compositionally biased region" description="Low complexity" evidence="7">
    <location>
        <begin position="11"/>
        <end position="29"/>
    </location>
</feature>
<proteinExistence type="inferred from homology"/>
<organism evidence="9 10">
    <name type="scientific">Aaosphaeria arxii CBS 175.79</name>
    <dbReference type="NCBI Taxonomy" id="1450172"/>
    <lineage>
        <taxon>Eukaryota</taxon>
        <taxon>Fungi</taxon>
        <taxon>Dikarya</taxon>
        <taxon>Ascomycota</taxon>
        <taxon>Pezizomycotina</taxon>
        <taxon>Dothideomycetes</taxon>
        <taxon>Pleosporomycetidae</taxon>
        <taxon>Pleosporales</taxon>
        <taxon>Pleosporales incertae sedis</taxon>
        <taxon>Aaosphaeria</taxon>
    </lineage>
</organism>
<comment type="similarity">
    <text evidence="2">Belongs to the TAF7 family.</text>
</comment>
<dbReference type="EMBL" id="ML978071">
    <property type="protein sequence ID" value="KAF2013231.1"/>
    <property type="molecule type" value="Genomic_DNA"/>
</dbReference>
<evidence type="ECO:0000256" key="4">
    <source>
        <dbReference type="ARBA" id="ARBA00023163"/>
    </source>
</evidence>
<evidence type="ECO:0000259" key="8">
    <source>
        <dbReference type="SMART" id="SM01370"/>
    </source>
</evidence>
<dbReference type="PANTHER" id="PTHR12228">
    <property type="entry name" value="TRANSCRIPTION INITIATION FACTOR TFIID 55 KD SUBUNIT-RELATED"/>
    <property type="match status" value="1"/>
</dbReference>
<dbReference type="GeneID" id="54279595"/>
<feature type="compositionally biased region" description="Acidic residues" evidence="7">
    <location>
        <begin position="499"/>
        <end position="522"/>
    </location>
</feature>
<evidence type="ECO:0000313" key="9">
    <source>
        <dbReference type="EMBL" id="KAF2013231.1"/>
    </source>
</evidence>
<dbReference type="Proteomes" id="UP000799778">
    <property type="component" value="Unassembled WGS sequence"/>
</dbReference>
<dbReference type="InterPro" id="IPR037817">
    <property type="entry name" value="TAF7"/>
</dbReference>
<feature type="region of interest" description="Disordered" evidence="7">
    <location>
        <begin position="376"/>
        <end position="410"/>
    </location>
</feature>
<evidence type="ECO:0000256" key="1">
    <source>
        <dbReference type="ARBA" id="ARBA00004123"/>
    </source>
</evidence>
<evidence type="ECO:0000256" key="3">
    <source>
        <dbReference type="ARBA" id="ARBA00023015"/>
    </source>
</evidence>
<protein>
    <recommendedName>
        <fullName evidence="8">TAFII55 protein conserved region domain-containing protein</fullName>
    </recommendedName>
</protein>
<feature type="compositionally biased region" description="Low complexity" evidence="7">
    <location>
        <begin position="49"/>
        <end position="65"/>
    </location>
</feature>